<name>A0A7S3EXN0_9EUKA</name>
<dbReference type="PANTHER" id="PTHR11214:SF3">
    <property type="entry name" value="BETA-1,3-GALACTOSYLTRANSFERASE 6"/>
    <property type="match status" value="1"/>
</dbReference>
<evidence type="ECO:0000256" key="9">
    <source>
        <dbReference type="ARBA" id="ARBA00023136"/>
    </source>
</evidence>
<dbReference type="InterPro" id="IPR002659">
    <property type="entry name" value="Glyco_trans_31"/>
</dbReference>
<organism evidence="10">
    <name type="scientific">Haptolina ericina</name>
    <dbReference type="NCBI Taxonomy" id="156174"/>
    <lineage>
        <taxon>Eukaryota</taxon>
        <taxon>Haptista</taxon>
        <taxon>Haptophyta</taxon>
        <taxon>Prymnesiophyceae</taxon>
        <taxon>Prymnesiales</taxon>
        <taxon>Prymnesiaceae</taxon>
        <taxon>Haptolina</taxon>
    </lineage>
</organism>
<dbReference type="EMBL" id="HBHX01022517">
    <property type="protein sequence ID" value="CAE0111869.1"/>
    <property type="molecule type" value="Transcribed_RNA"/>
</dbReference>
<keyword evidence="6" id="KW-0735">Signal-anchor</keyword>
<keyword evidence="7" id="KW-1133">Transmembrane helix</keyword>
<dbReference type="Pfam" id="PF01762">
    <property type="entry name" value="Galactosyl_T"/>
    <property type="match status" value="1"/>
</dbReference>
<sequence>MPSLNQFCAPPDPRPVLTAIGILSHDETPHQVRLRHAARQTWLQHSVPGVVIRFVLRAHGSDSAYQEAQRHADVVLLAIQAQQNQGAGALLSLFGWLDCALKAWPAADTIGKAEDDVWIHLEGAALQLRAALAMPTSTQEHLYFGTFETYHWSPSAKAVRAWRYWPTDWVLNCSDRRYTADEPAPLKDNDVSAISDIDGKFWNALVGPFAFAKGPLFFLSAQLARRLITAPKVRAEAAAAVGKAQRTPMVKAYGFAGGTIPSEDAFTGLAVSLASDAPVRFVSMVKNGLSTQMRPPLVELAPSTVVAHIPTSNTEKNTTADETPGASAPARMHRMQRYADAKHCAPSTYAFSCAVAGSLCNGAPFRGCQMQLDTFERAGCSTEVELQGDIWEQRHNSSSCTAAALRSGDTGTRIGEADSKRYRGTCGATTLEASDCMYGQRGAWRISHATRGLEVCVALCRCCARCRYVSFSAKFQDCSWFNDEKCNPDERLIRSGKLRRSDGAVASSYVTVRV</sequence>
<dbReference type="AlphaFoldDB" id="A0A7S3EXN0"/>
<evidence type="ECO:0000313" key="10">
    <source>
        <dbReference type="EMBL" id="CAE0111869.1"/>
    </source>
</evidence>
<keyword evidence="3" id="KW-0328">Glycosyltransferase</keyword>
<accession>A0A7S3EXN0</accession>
<evidence type="ECO:0000256" key="8">
    <source>
        <dbReference type="ARBA" id="ARBA00023034"/>
    </source>
</evidence>
<keyword evidence="5" id="KW-0812">Transmembrane</keyword>
<keyword evidence="4" id="KW-0808">Transferase</keyword>
<evidence type="ECO:0000256" key="2">
    <source>
        <dbReference type="ARBA" id="ARBA00008661"/>
    </source>
</evidence>
<dbReference type="GO" id="GO:0000139">
    <property type="term" value="C:Golgi membrane"/>
    <property type="evidence" value="ECO:0007669"/>
    <property type="project" value="UniProtKB-SubCell"/>
</dbReference>
<protein>
    <recommendedName>
        <fullName evidence="11">Hexosyltransferase</fullName>
    </recommendedName>
</protein>
<dbReference type="GO" id="GO:0016758">
    <property type="term" value="F:hexosyltransferase activity"/>
    <property type="evidence" value="ECO:0007669"/>
    <property type="project" value="InterPro"/>
</dbReference>
<evidence type="ECO:0000256" key="4">
    <source>
        <dbReference type="ARBA" id="ARBA00022679"/>
    </source>
</evidence>
<proteinExistence type="inferred from homology"/>
<evidence type="ECO:0008006" key="11">
    <source>
        <dbReference type="Google" id="ProtNLM"/>
    </source>
</evidence>
<evidence type="ECO:0000256" key="5">
    <source>
        <dbReference type="ARBA" id="ARBA00022692"/>
    </source>
</evidence>
<dbReference type="PANTHER" id="PTHR11214">
    <property type="entry name" value="BETA-1,3-N-ACETYLGLUCOSAMINYLTRANSFERASE"/>
    <property type="match status" value="1"/>
</dbReference>
<evidence type="ECO:0000256" key="6">
    <source>
        <dbReference type="ARBA" id="ARBA00022968"/>
    </source>
</evidence>
<gene>
    <name evidence="10" type="ORF">HERI1096_LOCUS12529</name>
</gene>
<keyword evidence="8" id="KW-0333">Golgi apparatus</keyword>
<evidence type="ECO:0000256" key="7">
    <source>
        <dbReference type="ARBA" id="ARBA00022989"/>
    </source>
</evidence>
<comment type="similarity">
    <text evidence="2">Belongs to the glycosyltransferase 31 family.</text>
</comment>
<keyword evidence="9" id="KW-0472">Membrane</keyword>
<evidence type="ECO:0000256" key="1">
    <source>
        <dbReference type="ARBA" id="ARBA00004323"/>
    </source>
</evidence>
<comment type="subcellular location">
    <subcellularLocation>
        <location evidence="1">Golgi apparatus membrane</location>
        <topology evidence="1">Single-pass type II membrane protein</topology>
    </subcellularLocation>
</comment>
<evidence type="ECO:0000256" key="3">
    <source>
        <dbReference type="ARBA" id="ARBA00022676"/>
    </source>
</evidence>
<reference evidence="10" key="1">
    <citation type="submission" date="2021-01" db="EMBL/GenBank/DDBJ databases">
        <authorList>
            <person name="Corre E."/>
            <person name="Pelletier E."/>
            <person name="Niang G."/>
            <person name="Scheremetjew M."/>
            <person name="Finn R."/>
            <person name="Kale V."/>
            <person name="Holt S."/>
            <person name="Cochrane G."/>
            <person name="Meng A."/>
            <person name="Brown T."/>
            <person name="Cohen L."/>
        </authorList>
    </citation>
    <scope>NUCLEOTIDE SEQUENCE</scope>
    <source>
        <strain evidence="10">CCMP281</strain>
    </source>
</reference>